<dbReference type="Proteomes" id="UP000594688">
    <property type="component" value="Chromosome"/>
</dbReference>
<dbReference type="KEGG" id="nli:G3M70_11340"/>
<sequence>MAEFLHNISLQDILLGVIAILFGIPLLVFGIMTFLYKAGLIAPPVRKPESPVSVTSENNTMTNNVFKQFWMQAILFILLSLMLLFGLRGFSQAKTAPKGMVLIPEGTFIMGSSDEEILWAAETFLSESLEYYRDETPAHPVNLDAFFIDKTEVTVGDFKDFMAETGQEPPRYFDSENFKAVTQPVVGVTWQQAASFCKWAGKRLPTEAEWEKAARGTDARMYPWGKKPEEKRGNFRGKKDGFRYVAPVGSFPENKSPYGVLDLAGNVWEWTDSWYGPHPGNTTENDFYGKKFKVMKGGSWFSNLDLARITVRGKALPTQKMNYIGFRCAQSLSEKAAAKN</sequence>
<proteinExistence type="predicted"/>
<dbReference type="InterPro" id="IPR051043">
    <property type="entry name" value="Sulfatase_Mod_Factor_Kinase"/>
</dbReference>
<dbReference type="GO" id="GO:0120147">
    <property type="term" value="F:formylglycine-generating oxidase activity"/>
    <property type="evidence" value="ECO:0007669"/>
    <property type="project" value="TreeGrafter"/>
</dbReference>
<dbReference type="AlphaFoldDB" id="A0A7T0BWS1"/>
<evidence type="ECO:0000313" key="4">
    <source>
        <dbReference type="Proteomes" id="UP000594688"/>
    </source>
</evidence>
<name>A0A7T0BWS1_9BACT</name>
<dbReference type="InterPro" id="IPR005532">
    <property type="entry name" value="SUMF_dom"/>
</dbReference>
<protein>
    <submittedName>
        <fullName evidence="3">Formylglycine-generating enzyme family protein</fullName>
    </submittedName>
</protein>
<feature type="transmembrane region" description="Helical" evidence="1">
    <location>
        <begin position="12"/>
        <end position="36"/>
    </location>
</feature>
<dbReference type="Gene3D" id="3.90.1580.10">
    <property type="entry name" value="paralog of FGE (formylglycine-generating enzyme)"/>
    <property type="match status" value="1"/>
</dbReference>
<accession>A0A7T0BWS1</accession>
<dbReference type="InterPro" id="IPR016187">
    <property type="entry name" value="CTDL_fold"/>
</dbReference>
<dbReference type="InterPro" id="IPR042095">
    <property type="entry name" value="SUMF_sf"/>
</dbReference>
<organism evidence="3 4">
    <name type="scientific">Candidatus Nitronauta litoralis</name>
    <dbReference type="NCBI Taxonomy" id="2705533"/>
    <lineage>
        <taxon>Bacteria</taxon>
        <taxon>Pseudomonadati</taxon>
        <taxon>Nitrospinota/Tectimicrobiota group</taxon>
        <taxon>Nitrospinota</taxon>
        <taxon>Nitrospinia</taxon>
        <taxon>Nitrospinales</taxon>
        <taxon>Nitrospinaceae</taxon>
        <taxon>Candidatus Nitronauta</taxon>
    </lineage>
</organism>
<dbReference type="SUPFAM" id="SSF56436">
    <property type="entry name" value="C-type lectin-like"/>
    <property type="match status" value="1"/>
</dbReference>
<feature type="transmembrane region" description="Helical" evidence="1">
    <location>
        <begin position="69"/>
        <end position="90"/>
    </location>
</feature>
<dbReference type="PANTHER" id="PTHR23150">
    <property type="entry name" value="SULFATASE MODIFYING FACTOR 1, 2"/>
    <property type="match status" value="1"/>
</dbReference>
<evidence type="ECO:0000256" key="1">
    <source>
        <dbReference type="SAM" id="Phobius"/>
    </source>
</evidence>
<dbReference type="Pfam" id="PF03781">
    <property type="entry name" value="FGE-sulfatase"/>
    <property type="match status" value="1"/>
</dbReference>
<dbReference type="PANTHER" id="PTHR23150:SF19">
    <property type="entry name" value="FORMYLGLYCINE-GENERATING ENZYME"/>
    <property type="match status" value="1"/>
</dbReference>
<gene>
    <name evidence="3" type="ORF">G3M70_11340</name>
</gene>
<keyword evidence="1" id="KW-1133">Transmembrane helix</keyword>
<keyword evidence="1" id="KW-0812">Transmembrane</keyword>
<reference evidence="3 4" key="1">
    <citation type="submission" date="2020-02" db="EMBL/GenBank/DDBJ databases">
        <title>Genomic and physiological characterization of two novel Nitrospinaceae genera.</title>
        <authorList>
            <person name="Mueller A.J."/>
            <person name="Jung M.-Y."/>
            <person name="Strachan C.R."/>
            <person name="Herbold C.W."/>
            <person name="Kirkegaard R.H."/>
            <person name="Daims H."/>
        </authorList>
    </citation>
    <scope>NUCLEOTIDE SEQUENCE [LARGE SCALE GENOMIC DNA]</scope>
    <source>
        <strain evidence="3">EB</strain>
    </source>
</reference>
<evidence type="ECO:0000313" key="3">
    <source>
        <dbReference type="EMBL" id="QPJ62432.1"/>
    </source>
</evidence>
<feature type="domain" description="Sulfatase-modifying factor enzyme-like" evidence="2">
    <location>
        <begin position="98"/>
        <end position="329"/>
    </location>
</feature>
<dbReference type="EMBL" id="CP048685">
    <property type="protein sequence ID" value="QPJ62432.1"/>
    <property type="molecule type" value="Genomic_DNA"/>
</dbReference>
<keyword evidence="1" id="KW-0472">Membrane</keyword>
<evidence type="ECO:0000259" key="2">
    <source>
        <dbReference type="Pfam" id="PF03781"/>
    </source>
</evidence>